<protein>
    <submittedName>
        <fullName evidence="2">Uncharacterized protein</fullName>
    </submittedName>
</protein>
<sequence>MTRADAELRKEVTASRRRASNGSIDGYRNQAYGVENHGATGGYYKEANSSGRLRQEDGSDLNYSSSDEGSEEGSVRAQSRPVSCRVVPVRDRGRSSLPGVDNLRSAKNKTQGEVAYRAECRREILNKYADLLRVGELWINGQPTRWQTGGFGKEGWFDHFELAFRARLRELERAGLVPPCGLADEITLIYWVCKLTSINYCLWEICSYIRESLEKSRMIILETFDPVDPTESILVYSLTLVGAATGSICMSWTKGNNIMYVNRHGERKCKGTVKTIETQVPLRLLDDSDVETFKPIYDVDMELIVNRGLGDKIASRLNCFNTGVGKFTDSSSLVSATEPLMPRGSSMLRELSYPTVSMSPEEIPLFEGSRGRRTSTTYTSDRSCSEDGSEERFRKRAEAQQRLHELQRYRRYIKTSSGELIQDSSPSASRSRRVSSGGATADSQSPTRTPRYSRGGSQQSIPDEFDLSDDGRDHLRNFQRKNATPDTASTAVSKKSVTFARNELTDEGDRRTEARRRLEELKQYRRYIKNQQVEAEDCDAAPSRVPPSW</sequence>
<feature type="region of interest" description="Disordered" evidence="1">
    <location>
        <begin position="1"/>
        <end position="83"/>
    </location>
</feature>
<feature type="region of interest" description="Disordered" evidence="1">
    <location>
        <begin position="362"/>
        <end position="399"/>
    </location>
</feature>
<evidence type="ECO:0000256" key="1">
    <source>
        <dbReference type="SAM" id="MobiDB-lite"/>
    </source>
</evidence>
<dbReference type="EMBL" id="JAAPAO010000629">
    <property type="protein sequence ID" value="KAF4655919.1"/>
    <property type="molecule type" value="Genomic_DNA"/>
</dbReference>
<dbReference type="AlphaFoldDB" id="A0A7J6L9R9"/>
<organism evidence="2 3">
    <name type="scientific">Perkinsus chesapeaki</name>
    <name type="common">Clam parasite</name>
    <name type="synonym">Perkinsus andrewsi</name>
    <dbReference type="NCBI Taxonomy" id="330153"/>
    <lineage>
        <taxon>Eukaryota</taxon>
        <taxon>Sar</taxon>
        <taxon>Alveolata</taxon>
        <taxon>Perkinsozoa</taxon>
        <taxon>Perkinsea</taxon>
        <taxon>Perkinsida</taxon>
        <taxon>Perkinsidae</taxon>
        <taxon>Perkinsus</taxon>
    </lineage>
</organism>
<feature type="compositionally biased region" description="Basic and acidic residues" evidence="1">
    <location>
        <begin position="390"/>
        <end position="399"/>
    </location>
</feature>
<dbReference type="Proteomes" id="UP000591131">
    <property type="component" value="Unassembled WGS sequence"/>
</dbReference>
<keyword evidence="3" id="KW-1185">Reference proteome</keyword>
<evidence type="ECO:0000313" key="2">
    <source>
        <dbReference type="EMBL" id="KAF4655919.1"/>
    </source>
</evidence>
<evidence type="ECO:0000313" key="3">
    <source>
        <dbReference type="Proteomes" id="UP000591131"/>
    </source>
</evidence>
<feature type="compositionally biased region" description="Polar residues" evidence="1">
    <location>
        <begin position="437"/>
        <end position="461"/>
    </location>
</feature>
<name>A0A7J6L9R9_PERCH</name>
<reference evidence="2 3" key="1">
    <citation type="submission" date="2020-04" db="EMBL/GenBank/DDBJ databases">
        <title>Perkinsus chesapeaki whole genome sequence.</title>
        <authorList>
            <person name="Bogema D.R."/>
        </authorList>
    </citation>
    <scope>NUCLEOTIDE SEQUENCE [LARGE SCALE GENOMIC DNA]</scope>
    <source>
        <strain evidence="2">ATCC PRA-425</strain>
    </source>
</reference>
<proteinExistence type="predicted"/>
<comment type="caution">
    <text evidence="2">The sequence shown here is derived from an EMBL/GenBank/DDBJ whole genome shotgun (WGS) entry which is preliminary data.</text>
</comment>
<accession>A0A7J6L9R9</accession>
<gene>
    <name evidence="2" type="ORF">FOL47_009223</name>
</gene>
<feature type="compositionally biased region" description="Basic and acidic residues" evidence="1">
    <location>
        <begin position="1"/>
        <end position="14"/>
    </location>
</feature>
<feature type="region of interest" description="Disordered" evidence="1">
    <location>
        <begin position="417"/>
        <end position="469"/>
    </location>
</feature>
<dbReference type="OrthoDB" id="446416at2759"/>